<dbReference type="Proteomes" id="UP000236291">
    <property type="component" value="Unassembled WGS sequence"/>
</dbReference>
<dbReference type="AlphaFoldDB" id="A0A2K3KMR6"/>
<comment type="caution">
    <text evidence="1">The sequence shown here is derived from an EMBL/GenBank/DDBJ whole genome shotgun (WGS) entry which is preliminary data.</text>
</comment>
<dbReference type="EMBL" id="ASHM01102546">
    <property type="protein sequence ID" value="PNX67587.1"/>
    <property type="molecule type" value="Genomic_DNA"/>
</dbReference>
<reference evidence="1 2" key="1">
    <citation type="journal article" date="2014" name="Am. J. Bot.">
        <title>Genome assembly and annotation for red clover (Trifolium pratense; Fabaceae).</title>
        <authorList>
            <person name="Istvanek J."/>
            <person name="Jaros M."/>
            <person name="Krenek A."/>
            <person name="Repkova J."/>
        </authorList>
    </citation>
    <scope>NUCLEOTIDE SEQUENCE [LARGE SCALE GENOMIC DNA]</scope>
    <source>
        <strain evidence="2">cv. Tatra</strain>
        <tissue evidence="1">Young leaves</tissue>
    </source>
</reference>
<name>A0A2K3KMR6_TRIPR</name>
<organism evidence="1 2">
    <name type="scientific">Trifolium pratense</name>
    <name type="common">Red clover</name>
    <dbReference type="NCBI Taxonomy" id="57577"/>
    <lineage>
        <taxon>Eukaryota</taxon>
        <taxon>Viridiplantae</taxon>
        <taxon>Streptophyta</taxon>
        <taxon>Embryophyta</taxon>
        <taxon>Tracheophyta</taxon>
        <taxon>Spermatophyta</taxon>
        <taxon>Magnoliopsida</taxon>
        <taxon>eudicotyledons</taxon>
        <taxon>Gunneridae</taxon>
        <taxon>Pentapetalae</taxon>
        <taxon>rosids</taxon>
        <taxon>fabids</taxon>
        <taxon>Fabales</taxon>
        <taxon>Fabaceae</taxon>
        <taxon>Papilionoideae</taxon>
        <taxon>50 kb inversion clade</taxon>
        <taxon>NPAAA clade</taxon>
        <taxon>Hologalegina</taxon>
        <taxon>IRL clade</taxon>
        <taxon>Trifolieae</taxon>
        <taxon>Trifolium</taxon>
    </lineage>
</organism>
<gene>
    <name evidence="1" type="ORF">L195_g055708</name>
</gene>
<proteinExistence type="predicted"/>
<protein>
    <submittedName>
        <fullName evidence="1">Uncharacterized protein</fullName>
    </submittedName>
</protein>
<evidence type="ECO:0000313" key="1">
    <source>
        <dbReference type="EMBL" id="PNX67587.1"/>
    </source>
</evidence>
<reference evidence="1 2" key="2">
    <citation type="journal article" date="2017" name="Front. Plant Sci.">
        <title>Gene Classification and Mining of Molecular Markers Useful in Red Clover (Trifolium pratense) Breeding.</title>
        <authorList>
            <person name="Istvanek J."/>
            <person name="Dluhosova J."/>
            <person name="Dluhos P."/>
            <person name="Patkova L."/>
            <person name="Nedelnik J."/>
            <person name="Repkova J."/>
        </authorList>
    </citation>
    <scope>NUCLEOTIDE SEQUENCE [LARGE SCALE GENOMIC DNA]</scope>
    <source>
        <strain evidence="2">cv. Tatra</strain>
        <tissue evidence="1">Young leaves</tissue>
    </source>
</reference>
<sequence>MLAGSCKVSRELVCKVPPRMDRVRRQALVPCHCSFPQCGWEKSAPNGTADIPEIQVSVDISYVIVGVGQTIVRGERRRSLEALRNMRLQDAFGNGASGIALVTPVGSNVLRTGPEVEPL</sequence>
<evidence type="ECO:0000313" key="2">
    <source>
        <dbReference type="Proteomes" id="UP000236291"/>
    </source>
</evidence>
<accession>A0A2K3KMR6</accession>